<keyword evidence="5" id="KW-0732">Signal</keyword>
<comment type="similarity">
    <text evidence="8">Belongs to the polysaccharide lyase 9 family.</text>
</comment>
<dbReference type="GO" id="GO:0005576">
    <property type="term" value="C:extracellular region"/>
    <property type="evidence" value="ECO:0007669"/>
    <property type="project" value="UniProtKB-SubCell"/>
</dbReference>
<protein>
    <recommendedName>
        <fullName evidence="9">DUF1565 domain-containing protein</fullName>
    </recommendedName>
</protein>
<evidence type="ECO:0000256" key="6">
    <source>
        <dbReference type="ARBA" id="ARBA00022837"/>
    </source>
</evidence>
<dbReference type="EMBL" id="UINC01092504">
    <property type="protein sequence ID" value="SVC46138.1"/>
    <property type="molecule type" value="Genomic_DNA"/>
</dbReference>
<dbReference type="InterPro" id="IPR052052">
    <property type="entry name" value="Polysaccharide_Lyase_9"/>
</dbReference>
<keyword evidence="3" id="KW-0964">Secreted</keyword>
<evidence type="ECO:0000256" key="8">
    <source>
        <dbReference type="ARBA" id="ARBA00038263"/>
    </source>
</evidence>
<dbReference type="SMART" id="SM00710">
    <property type="entry name" value="PbH1"/>
    <property type="match status" value="5"/>
</dbReference>
<evidence type="ECO:0000259" key="9">
    <source>
        <dbReference type="Pfam" id="PF07602"/>
    </source>
</evidence>
<name>A0A382MC68_9ZZZZ</name>
<gene>
    <name evidence="10" type="ORF">METZ01_LOCUS298992</name>
</gene>
<evidence type="ECO:0000256" key="3">
    <source>
        <dbReference type="ARBA" id="ARBA00022525"/>
    </source>
</evidence>
<dbReference type="GO" id="GO:0016837">
    <property type="term" value="F:carbon-oxygen lyase activity, acting on polysaccharides"/>
    <property type="evidence" value="ECO:0007669"/>
    <property type="project" value="TreeGrafter"/>
</dbReference>
<evidence type="ECO:0000256" key="2">
    <source>
        <dbReference type="ARBA" id="ARBA00004613"/>
    </source>
</evidence>
<evidence type="ECO:0000256" key="7">
    <source>
        <dbReference type="ARBA" id="ARBA00023239"/>
    </source>
</evidence>
<dbReference type="GO" id="GO:0046872">
    <property type="term" value="F:metal ion binding"/>
    <property type="evidence" value="ECO:0007669"/>
    <property type="project" value="UniProtKB-KW"/>
</dbReference>
<keyword evidence="7" id="KW-0456">Lyase</keyword>
<evidence type="ECO:0000256" key="4">
    <source>
        <dbReference type="ARBA" id="ARBA00022723"/>
    </source>
</evidence>
<feature type="non-terminal residue" evidence="10">
    <location>
        <position position="1"/>
    </location>
</feature>
<evidence type="ECO:0000256" key="5">
    <source>
        <dbReference type="ARBA" id="ARBA00022729"/>
    </source>
</evidence>
<keyword evidence="6" id="KW-0106">Calcium</keyword>
<dbReference type="InterPro" id="IPR012334">
    <property type="entry name" value="Pectin_lyas_fold"/>
</dbReference>
<comment type="cofactor">
    <cofactor evidence="1">
        <name>Ca(2+)</name>
        <dbReference type="ChEBI" id="CHEBI:29108"/>
    </cofactor>
</comment>
<evidence type="ECO:0000313" key="10">
    <source>
        <dbReference type="EMBL" id="SVC46138.1"/>
    </source>
</evidence>
<dbReference type="AlphaFoldDB" id="A0A382MC68"/>
<sequence>AASDTEDITVSVNGSVLTLTPAEIFIGSAMISVTANDGSTGSNMEAFILTVLPVNDLYTWHVSTSGSDSNNGSEESPFATIQYGIDTSEDGDTILVHPGTYMENVNYNGKNIVVIGEERETTIIDGNQSGSVVTFDSIVGSTAVLSSFTITGGNAYDGGGIYCTSSAPTIRNNIITGNVSATYGGGISCNYSSAIIMNNTITSNSAYFGGGISFDRYTSSVIKGNNITGNSAEQGGGIGCFTFSSPSITNNTISGNSASTNGGGVYFYYVSSPTVKNTIIWDNTAPTDPNISVYSADPLFNYCDVMGGWEGEGNIDADPLFVDPGSDDFHLQSNSPCIDAGDPDSTIDPDGTISDMGAYYYNQTIEFPKNIIGYYTSWSVYARDYH</sequence>
<dbReference type="InterPro" id="IPR011459">
    <property type="entry name" value="DUF1565"/>
</dbReference>
<dbReference type="InterPro" id="IPR006626">
    <property type="entry name" value="PbH1"/>
</dbReference>
<proteinExistence type="inferred from homology"/>
<accession>A0A382MC68</accession>
<dbReference type="InterPro" id="IPR011050">
    <property type="entry name" value="Pectin_lyase_fold/virulence"/>
</dbReference>
<dbReference type="SUPFAM" id="SSF51126">
    <property type="entry name" value="Pectin lyase-like"/>
    <property type="match status" value="1"/>
</dbReference>
<evidence type="ECO:0000256" key="1">
    <source>
        <dbReference type="ARBA" id="ARBA00001913"/>
    </source>
</evidence>
<dbReference type="PANTHER" id="PTHR40088:SF1">
    <property type="entry name" value="PECTATE LYASE PEL9"/>
    <property type="match status" value="1"/>
</dbReference>
<reference evidence="10" key="1">
    <citation type="submission" date="2018-05" db="EMBL/GenBank/DDBJ databases">
        <authorList>
            <person name="Lanie J.A."/>
            <person name="Ng W.-L."/>
            <person name="Kazmierczak K.M."/>
            <person name="Andrzejewski T.M."/>
            <person name="Davidsen T.M."/>
            <person name="Wayne K.J."/>
            <person name="Tettelin H."/>
            <person name="Glass J.I."/>
            <person name="Rusch D."/>
            <person name="Podicherti R."/>
            <person name="Tsui H.-C.T."/>
            <person name="Winkler M.E."/>
        </authorList>
    </citation>
    <scope>NUCLEOTIDE SEQUENCE</scope>
</reference>
<organism evidence="10">
    <name type="scientific">marine metagenome</name>
    <dbReference type="NCBI Taxonomy" id="408172"/>
    <lineage>
        <taxon>unclassified sequences</taxon>
        <taxon>metagenomes</taxon>
        <taxon>ecological metagenomes</taxon>
    </lineage>
</organism>
<comment type="subcellular location">
    <subcellularLocation>
        <location evidence="2">Secreted</location>
    </subcellularLocation>
</comment>
<dbReference type="Gene3D" id="2.160.20.10">
    <property type="entry name" value="Single-stranded right-handed beta-helix, Pectin lyase-like"/>
    <property type="match status" value="1"/>
</dbReference>
<feature type="domain" description="DUF1565" evidence="9">
    <location>
        <begin position="65"/>
        <end position="258"/>
    </location>
</feature>
<dbReference type="PANTHER" id="PTHR40088">
    <property type="entry name" value="PECTATE LYASE (EUROFUNG)"/>
    <property type="match status" value="1"/>
</dbReference>
<feature type="non-terminal residue" evidence="10">
    <location>
        <position position="386"/>
    </location>
</feature>
<keyword evidence="4" id="KW-0479">Metal-binding</keyword>
<dbReference type="Pfam" id="PF07602">
    <property type="entry name" value="DUF1565"/>
    <property type="match status" value="1"/>
</dbReference>